<evidence type="ECO:0000313" key="2">
    <source>
        <dbReference type="Proteomes" id="UP000287171"/>
    </source>
</evidence>
<dbReference type="RefSeq" id="WP_126628747.1">
    <property type="nucleotide sequence ID" value="NZ_BIFT01000001.1"/>
</dbReference>
<dbReference type="OrthoDB" id="515110at2"/>
<sequence length="233" mass="26572">MELDWSEQSPHIRTLYHPWQPGDGYKETIIQAAEIQLGCRLPATLRNFYATWGRHKDLTSRNQSLVGPDQLVVRSDALIFCFENQAVYSWAIRHEDLDKANPPVVGAYSLPDWEWGDVDAPLIWMPSYTHVSDFLDTLTYHHAFCGGAIHGGYTNSLRQQEFQQAWLEQQWQCRTVGPMVFGLVDEFSGAFPPLYIRNGQALTWSIGCSVAVRDIAALDEISQALQVTWAKQW</sequence>
<reference evidence="2" key="1">
    <citation type="submission" date="2018-12" db="EMBL/GenBank/DDBJ databases">
        <title>Tengunoibacter tsumagoiensis gen. nov., sp. nov., Dictyobacter kobayashii sp. nov., D. alpinus sp. nov., and D. joshuensis sp. nov. and description of Dictyobacteraceae fam. nov. within the order Ktedonobacterales isolated from Tengu-no-mugimeshi.</title>
        <authorList>
            <person name="Wang C.M."/>
            <person name="Zheng Y."/>
            <person name="Sakai Y."/>
            <person name="Toyoda A."/>
            <person name="Minakuchi Y."/>
            <person name="Abe K."/>
            <person name="Yokota A."/>
            <person name="Yabe S."/>
        </authorList>
    </citation>
    <scope>NUCLEOTIDE SEQUENCE [LARGE SCALE GENOMIC DNA]</scope>
    <source>
        <strain evidence="2">Uno16</strain>
    </source>
</reference>
<protein>
    <recommendedName>
        <fullName evidence="3">Knr4/Smi1-like domain-containing protein</fullName>
    </recommendedName>
</protein>
<proteinExistence type="predicted"/>
<organism evidence="1 2">
    <name type="scientific">Dictyobacter alpinus</name>
    <dbReference type="NCBI Taxonomy" id="2014873"/>
    <lineage>
        <taxon>Bacteria</taxon>
        <taxon>Bacillati</taxon>
        <taxon>Chloroflexota</taxon>
        <taxon>Ktedonobacteria</taxon>
        <taxon>Ktedonobacterales</taxon>
        <taxon>Dictyobacteraceae</taxon>
        <taxon>Dictyobacter</taxon>
    </lineage>
</organism>
<gene>
    <name evidence="1" type="ORF">KDA_40250</name>
</gene>
<evidence type="ECO:0008006" key="3">
    <source>
        <dbReference type="Google" id="ProtNLM"/>
    </source>
</evidence>
<dbReference type="EMBL" id="BIFT01000001">
    <property type="protein sequence ID" value="GCE28541.1"/>
    <property type="molecule type" value="Genomic_DNA"/>
</dbReference>
<keyword evidence="2" id="KW-1185">Reference proteome</keyword>
<dbReference type="Proteomes" id="UP000287171">
    <property type="component" value="Unassembled WGS sequence"/>
</dbReference>
<accession>A0A402BAU1</accession>
<dbReference type="AlphaFoldDB" id="A0A402BAU1"/>
<comment type="caution">
    <text evidence="1">The sequence shown here is derived from an EMBL/GenBank/DDBJ whole genome shotgun (WGS) entry which is preliminary data.</text>
</comment>
<name>A0A402BAU1_9CHLR</name>
<evidence type="ECO:0000313" key="1">
    <source>
        <dbReference type="EMBL" id="GCE28541.1"/>
    </source>
</evidence>